<feature type="transmembrane region" description="Helical" evidence="6">
    <location>
        <begin position="303"/>
        <end position="325"/>
    </location>
</feature>
<dbReference type="EMBL" id="KZ679007">
    <property type="protein sequence ID" value="PSS25446.1"/>
    <property type="molecule type" value="Genomic_DNA"/>
</dbReference>
<accession>A0A2T3BAV3</accession>
<reference evidence="8 9" key="1">
    <citation type="journal article" date="2018" name="New Phytol.">
        <title>Comparative genomics and transcriptomics depict ericoid mycorrhizal fungi as versatile saprotrophs and plant mutualists.</title>
        <authorList>
            <person name="Martino E."/>
            <person name="Morin E."/>
            <person name="Grelet G.A."/>
            <person name="Kuo A."/>
            <person name="Kohler A."/>
            <person name="Daghino S."/>
            <person name="Barry K.W."/>
            <person name="Cichocki N."/>
            <person name="Clum A."/>
            <person name="Dockter R.B."/>
            <person name="Hainaut M."/>
            <person name="Kuo R.C."/>
            <person name="LaButti K."/>
            <person name="Lindahl B.D."/>
            <person name="Lindquist E.A."/>
            <person name="Lipzen A."/>
            <person name="Khouja H.R."/>
            <person name="Magnuson J."/>
            <person name="Murat C."/>
            <person name="Ohm R.A."/>
            <person name="Singer S.W."/>
            <person name="Spatafora J.W."/>
            <person name="Wang M."/>
            <person name="Veneault-Fourrey C."/>
            <person name="Henrissat B."/>
            <person name="Grigoriev I.V."/>
            <person name="Martin F.M."/>
            <person name="Perotto S."/>
        </authorList>
    </citation>
    <scope>NUCLEOTIDE SEQUENCE [LARGE SCALE GENOMIC DNA]</scope>
    <source>
        <strain evidence="8 9">ATCC 22711</strain>
    </source>
</reference>
<evidence type="ECO:0000313" key="9">
    <source>
        <dbReference type="Proteomes" id="UP000241818"/>
    </source>
</evidence>
<dbReference type="InterPro" id="IPR036259">
    <property type="entry name" value="MFS_trans_sf"/>
</dbReference>
<gene>
    <name evidence="8" type="ORF">M430DRAFT_33161</name>
</gene>
<feature type="transmembrane region" description="Helical" evidence="6">
    <location>
        <begin position="472"/>
        <end position="492"/>
    </location>
</feature>
<evidence type="ECO:0000256" key="2">
    <source>
        <dbReference type="ARBA" id="ARBA00022692"/>
    </source>
</evidence>
<dbReference type="GO" id="GO:0016020">
    <property type="term" value="C:membrane"/>
    <property type="evidence" value="ECO:0007669"/>
    <property type="project" value="UniProtKB-SubCell"/>
</dbReference>
<proteinExistence type="predicted"/>
<evidence type="ECO:0000313" key="8">
    <source>
        <dbReference type="EMBL" id="PSS25446.1"/>
    </source>
</evidence>
<feature type="transmembrane region" description="Helical" evidence="6">
    <location>
        <begin position="195"/>
        <end position="213"/>
    </location>
</feature>
<feature type="region of interest" description="Disordered" evidence="5">
    <location>
        <begin position="1"/>
        <end position="22"/>
    </location>
</feature>
<feature type="transmembrane region" description="Helical" evidence="6">
    <location>
        <begin position="129"/>
        <end position="152"/>
    </location>
</feature>
<keyword evidence="2 6" id="KW-0812">Transmembrane</keyword>
<evidence type="ECO:0000259" key="7">
    <source>
        <dbReference type="PROSITE" id="PS50850"/>
    </source>
</evidence>
<feature type="transmembrane region" description="Helical" evidence="6">
    <location>
        <begin position="164"/>
        <end position="189"/>
    </location>
</feature>
<feature type="compositionally biased region" description="Polar residues" evidence="5">
    <location>
        <begin position="496"/>
        <end position="505"/>
    </location>
</feature>
<dbReference type="Proteomes" id="UP000241818">
    <property type="component" value="Unassembled WGS sequence"/>
</dbReference>
<dbReference type="Pfam" id="PF07690">
    <property type="entry name" value="MFS_1"/>
    <property type="match status" value="1"/>
</dbReference>
<dbReference type="GeneID" id="36574389"/>
<feature type="transmembrane region" description="Helical" evidence="6">
    <location>
        <begin position="36"/>
        <end position="60"/>
    </location>
</feature>
<keyword evidence="9" id="KW-1185">Reference proteome</keyword>
<evidence type="ECO:0000256" key="3">
    <source>
        <dbReference type="ARBA" id="ARBA00022989"/>
    </source>
</evidence>
<keyword evidence="4 6" id="KW-0472">Membrane</keyword>
<feature type="transmembrane region" description="Helical" evidence="6">
    <location>
        <begin position="103"/>
        <end position="123"/>
    </location>
</feature>
<dbReference type="RefSeq" id="XP_024724045.1">
    <property type="nucleotide sequence ID" value="XM_024866308.1"/>
</dbReference>
<organism evidence="8 9">
    <name type="scientific">Amorphotheca resinae ATCC 22711</name>
    <dbReference type="NCBI Taxonomy" id="857342"/>
    <lineage>
        <taxon>Eukaryota</taxon>
        <taxon>Fungi</taxon>
        <taxon>Dikarya</taxon>
        <taxon>Ascomycota</taxon>
        <taxon>Pezizomycotina</taxon>
        <taxon>Leotiomycetes</taxon>
        <taxon>Helotiales</taxon>
        <taxon>Amorphothecaceae</taxon>
        <taxon>Amorphotheca</taxon>
    </lineage>
</organism>
<dbReference type="PANTHER" id="PTHR42718:SF23">
    <property type="entry name" value="MAJOR FACILITATOR SUPERFAMILY (MFS) PROFILE DOMAIN-CONTAINING PROTEIN"/>
    <property type="match status" value="1"/>
</dbReference>
<evidence type="ECO:0000256" key="5">
    <source>
        <dbReference type="SAM" id="MobiDB-lite"/>
    </source>
</evidence>
<feature type="transmembrane region" description="Helical" evidence="6">
    <location>
        <begin position="366"/>
        <end position="385"/>
    </location>
</feature>
<dbReference type="AlphaFoldDB" id="A0A2T3BAV3"/>
<name>A0A2T3BAV3_AMORE</name>
<feature type="region of interest" description="Disordered" evidence="5">
    <location>
        <begin position="496"/>
        <end position="527"/>
    </location>
</feature>
<dbReference type="GO" id="GO:0022857">
    <property type="term" value="F:transmembrane transporter activity"/>
    <property type="evidence" value="ECO:0007669"/>
    <property type="project" value="InterPro"/>
</dbReference>
<dbReference type="PROSITE" id="PS50850">
    <property type="entry name" value="MFS"/>
    <property type="match status" value="1"/>
</dbReference>
<feature type="transmembrane region" description="Helical" evidence="6">
    <location>
        <begin position="72"/>
        <end position="91"/>
    </location>
</feature>
<feature type="transmembrane region" description="Helical" evidence="6">
    <location>
        <begin position="337"/>
        <end position="359"/>
    </location>
</feature>
<feature type="transmembrane region" description="Helical" evidence="6">
    <location>
        <begin position="391"/>
        <end position="410"/>
    </location>
</feature>
<dbReference type="InterPro" id="IPR011701">
    <property type="entry name" value="MFS"/>
</dbReference>
<evidence type="ECO:0000256" key="1">
    <source>
        <dbReference type="ARBA" id="ARBA00004141"/>
    </source>
</evidence>
<evidence type="ECO:0000256" key="4">
    <source>
        <dbReference type="ARBA" id="ARBA00023136"/>
    </source>
</evidence>
<protein>
    <recommendedName>
        <fullName evidence="7">Major facilitator superfamily (MFS) profile domain-containing protein</fullName>
    </recommendedName>
</protein>
<dbReference type="InterPro" id="IPR020846">
    <property type="entry name" value="MFS_dom"/>
</dbReference>
<dbReference type="InParanoid" id="A0A2T3BAV3"/>
<dbReference type="OrthoDB" id="2985014at2759"/>
<comment type="subcellular location">
    <subcellularLocation>
        <location evidence="1">Membrane</location>
        <topology evidence="1">Multi-pass membrane protein</topology>
    </subcellularLocation>
</comment>
<feature type="domain" description="Major facilitator superfamily (MFS) profile" evidence="7">
    <location>
        <begin position="37"/>
        <end position="495"/>
    </location>
</feature>
<keyword evidence="3 6" id="KW-1133">Transmembrane helix</keyword>
<sequence length="553" mass="59032">MAPAEARTGSSPPFVEEAPTRGKRPECFKSTLQECLFVLTATMSIGMSSFLNGICTVITAPIGRSLHMTSAQITWITASSSLSSGALLLFFAKVADTFGRRSLLILSMGAFAVSSLVTGFATNAMYLDILAGILGLWSAAAVPPAVGILGAAYEQPSKRKNMAFACFSAGNPVGFVMGTIFSGVAAHIFSWRSSFYLLAIIYVVFFVAAIWTVPGTQAQTEKFTLGTIKRFDLFGILLSMAGIALFCSSLTIAGDAPSGWKTSYVIVLLLVGVALIGTFIGWESFVKHPLMPLRIWQDRNFSLINTIVLLGYMSFTTSSFWLSLYMQNVLKFSSLGVAVHLLPTAIGGILVNIVAGLILHRVSNKLLTGIGALSYLLAAILLATMKEDSSYWAFIFPSLIFCVIGADLQFNVANMYVMSSLPPAQQSLAGGIFNTVNRLCAAIGLGISTSIYNAESAGTAALQTAVRPYKMVFWFTVAAAAAGLVFVPFLTIGTQGHTSRPTSVVSLDRKAADQAGGGDGNFDRKAAVRTEEVSVPPTDYREKGEQLMVENRV</sequence>
<dbReference type="SUPFAM" id="SSF103473">
    <property type="entry name" value="MFS general substrate transporter"/>
    <property type="match status" value="1"/>
</dbReference>
<dbReference type="PANTHER" id="PTHR42718">
    <property type="entry name" value="MAJOR FACILITATOR SUPERFAMILY MULTIDRUG TRANSPORTER MFSC"/>
    <property type="match status" value="1"/>
</dbReference>
<feature type="transmembrane region" description="Helical" evidence="6">
    <location>
        <begin position="264"/>
        <end position="282"/>
    </location>
</feature>
<dbReference type="Gene3D" id="1.20.1250.20">
    <property type="entry name" value="MFS general substrate transporter like domains"/>
    <property type="match status" value="2"/>
</dbReference>
<feature type="transmembrane region" description="Helical" evidence="6">
    <location>
        <begin position="233"/>
        <end position="252"/>
    </location>
</feature>
<evidence type="ECO:0000256" key="6">
    <source>
        <dbReference type="SAM" id="Phobius"/>
    </source>
</evidence>